<evidence type="ECO:0000313" key="2">
    <source>
        <dbReference type="EnsemblPlants" id="TuG1812G0300005560.01.T01"/>
    </source>
</evidence>
<keyword evidence="3" id="KW-1185">Reference proteome</keyword>
<dbReference type="EnsemblPlants" id="TuG1812G0300005560.01.T01">
    <property type="protein sequence ID" value="TuG1812G0300005560.01.T01"/>
    <property type="gene ID" value="TuG1812G0300005560.01"/>
</dbReference>
<evidence type="ECO:0000256" key="1">
    <source>
        <dbReference type="SAM" id="MobiDB-lite"/>
    </source>
</evidence>
<evidence type="ECO:0000313" key="3">
    <source>
        <dbReference type="Proteomes" id="UP000015106"/>
    </source>
</evidence>
<organism evidence="2 3">
    <name type="scientific">Triticum urartu</name>
    <name type="common">Red wild einkorn</name>
    <name type="synonym">Crithodium urartu</name>
    <dbReference type="NCBI Taxonomy" id="4572"/>
    <lineage>
        <taxon>Eukaryota</taxon>
        <taxon>Viridiplantae</taxon>
        <taxon>Streptophyta</taxon>
        <taxon>Embryophyta</taxon>
        <taxon>Tracheophyta</taxon>
        <taxon>Spermatophyta</taxon>
        <taxon>Magnoliopsida</taxon>
        <taxon>Liliopsida</taxon>
        <taxon>Poales</taxon>
        <taxon>Poaceae</taxon>
        <taxon>BOP clade</taxon>
        <taxon>Pooideae</taxon>
        <taxon>Triticodae</taxon>
        <taxon>Triticeae</taxon>
        <taxon>Triticinae</taxon>
        <taxon>Triticum</taxon>
    </lineage>
</organism>
<feature type="compositionally biased region" description="Low complexity" evidence="1">
    <location>
        <begin position="59"/>
        <end position="68"/>
    </location>
</feature>
<reference evidence="3" key="1">
    <citation type="journal article" date="2013" name="Nature">
        <title>Draft genome of the wheat A-genome progenitor Triticum urartu.</title>
        <authorList>
            <person name="Ling H.Q."/>
            <person name="Zhao S."/>
            <person name="Liu D."/>
            <person name="Wang J."/>
            <person name="Sun H."/>
            <person name="Zhang C."/>
            <person name="Fan H."/>
            <person name="Li D."/>
            <person name="Dong L."/>
            <person name="Tao Y."/>
            <person name="Gao C."/>
            <person name="Wu H."/>
            <person name="Li Y."/>
            <person name="Cui Y."/>
            <person name="Guo X."/>
            <person name="Zheng S."/>
            <person name="Wang B."/>
            <person name="Yu K."/>
            <person name="Liang Q."/>
            <person name="Yang W."/>
            <person name="Lou X."/>
            <person name="Chen J."/>
            <person name="Feng M."/>
            <person name="Jian J."/>
            <person name="Zhang X."/>
            <person name="Luo G."/>
            <person name="Jiang Y."/>
            <person name="Liu J."/>
            <person name="Wang Z."/>
            <person name="Sha Y."/>
            <person name="Zhang B."/>
            <person name="Wu H."/>
            <person name="Tang D."/>
            <person name="Shen Q."/>
            <person name="Xue P."/>
            <person name="Zou S."/>
            <person name="Wang X."/>
            <person name="Liu X."/>
            <person name="Wang F."/>
            <person name="Yang Y."/>
            <person name="An X."/>
            <person name="Dong Z."/>
            <person name="Zhang K."/>
            <person name="Zhang X."/>
            <person name="Luo M.C."/>
            <person name="Dvorak J."/>
            <person name="Tong Y."/>
            <person name="Wang J."/>
            <person name="Yang H."/>
            <person name="Li Z."/>
            <person name="Wang D."/>
            <person name="Zhang A."/>
            <person name="Wang J."/>
        </authorList>
    </citation>
    <scope>NUCLEOTIDE SEQUENCE</scope>
    <source>
        <strain evidence="3">cv. G1812</strain>
    </source>
</reference>
<reference evidence="2" key="3">
    <citation type="submission" date="2022-06" db="UniProtKB">
        <authorList>
            <consortium name="EnsemblPlants"/>
        </authorList>
    </citation>
    <scope>IDENTIFICATION</scope>
</reference>
<feature type="region of interest" description="Disordered" evidence="1">
    <location>
        <begin position="52"/>
        <end position="83"/>
    </location>
</feature>
<reference evidence="2" key="2">
    <citation type="submission" date="2018-03" db="EMBL/GenBank/DDBJ databases">
        <title>The Triticum urartu genome reveals the dynamic nature of wheat genome evolution.</title>
        <authorList>
            <person name="Ling H."/>
            <person name="Ma B."/>
            <person name="Shi X."/>
            <person name="Liu H."/>
            <person name="Dong L."/>
            <person name="Sun H."/>
            <person name="Cao Y."/>
            <person name="Gao Q."/>
            <person name="Zheng S."/>
            <person name="Li Y."/>
            <person name="Yu Y."/>
            <person name="Du H."/>
            <person name="Qi M."/>
            <person name="Li Y."/>
            <person name="Yu H."/>
            <person name="Cui Y."/>
            <person name="Wang N."/>
            <person name="Chen C."/>
            <person name="Wu H."/>
            <person name="Zhao Y."/>
            <person name="Zhang J."/>
            <person name="Li Y."/>
            <person name="Zhou W."/>
            <person name="Zhang B."/>
            <person name="Hu W."/>
            <person name="Eijk M."/>
            <person name="Tang J."/>
            <person name="Witsenboer H."/>
            <person name="Zhao S."/>
            <person name="Li Z."/>
            <person name="Zhang A."/>
            <person name="Wang D."/>
            <person name="Liang C."/>
        </authorList>
    </citation>
    <scope>NUCLEOTIDE SEQUENCE [LARGE SCALE GENOMIC DNA]</scope>
    <source>
        <strain evidence="2">cv. G1812</strain>
    </source>
</reference>
<dbReference type="Proteomes" id="UP000015106">
    <property type="component" value="Chromosome 3"/>
</dbReference>
<sequence length="208" mass="22046">MPPLPCPVNWTKGFPRCSRRGSSPGHDITSMEVTAPTGIAVVSAGHRHAGIWPGPGPEPQTTEGEQTGYGEADRRRGPPALRGKPRIITVDIGKHRPTQSSSSRMLADKASHHRRTRRAGLVAPSRGPAACTLPSPSMAAAALARSLRRPNPLGHSQAAVLPKGHAAPPACSPCQSRDPTLWIWGRRRKTLGPEKSSVSLVEPHALPG</sequence>
<protein>
    <submittedName>
        <fullName evidence="2">Uncharacterized protein</fullName>
    </submittedName>
</protein>
<name>A0A8R7U185_TRIUA</name>
<proteinExistence type="predicted"/>
<accession>A0A8R7U185</accession>
<feature type="region of interest" description="Disordered" evidence="1">
    <location>
        <begin position="96"/>
        <end position="129"/>
    </location>
</feature>
<dbReference type="AlphaFoldDB" id="A0A8R7U185"/>
<dbReference type="Gramene" id="TuG1812G0300005560.01.T01">
    <property type="protein sequence ID" value="TuG1812G0300005560.01.T01"/>
    <property type="gene ID" value="TuG1812G0300005560.01"/>
</dbReference>